<reference evidence="2" key="1">
    <citation type="submission" date="2024-03" db="EMBL/GenBank/DDBJ databases">
        <title>WGS assembly of Saponaria officinalis var. Norfolk2.</title>
        <authorList>
            <person name="Jenkins J."/>
            <person name="Shu S."/>
            <person name="Grimwood J."/>
            <person name="Barry K."/>
            <person name="Goodstein D."/>
            <person name="Schmutz J."/>
            <person name="Leebens-Mack J."/>
            <person name="Osbourn A."/>
        </authorList>
    </citation>
    <scope>NUCLEOTIDE SEQUENCE [LARGE SCALE GENOMIC DNA]</scope>
    <source>
        <strain evidence="2">JIC</strain>
    </source>
</reference>
<feature type="region of interest" description="Disordered" evidence="1">
    <location>
        <begin position="22"/>
        <end position="50"/>
    </location>
</feature>
<keyword evidence="3" id="KW-1185">Reference proteome</keyword>
<evidence type="ECO:0000313" key="3">
    <source>
        <dbReference type="Proteomes" id="UP001443914"/>
    </source>
</evidence>
<gene>
    <name evidence="2" type="ORF">RND81_05G162900</name>
</gene>
<dbReference type="AlphaFoldDB" id="A0AAW1KWF4"/>
<accession>A0AAW1KWF4</accession>
<feature type="compositionally biased region" description="Basic and acidic residues" evidence="1">
    <location>
        <begin position="22"/>
        <end position="35"/>
    </location>
</feature>
<dbReference type="PANTHER" id="PTHR36355">
    <property type="entry name" value="EXPRESSED PROTEIN"/>
    <property type="match status" value="1"/>
</dbReference>
<dbReference type="EMBL" id="JBDFQZ010000005">
    <property type="protein sequence ID" value="KAK9725692.1"/>
    <property type="molecule type" value="Genomic_DNA"/>
</dbReference>
<sequence length="158" mass="18104">MESPPKVQHVTKASSDQLLRKFAEIDSGSDTERAQKSSSKRRRFEKKKKTGDISNVGEYVLEEEIISPSKENINNNNLSGSFRKIEKKSLLSKKKSTRRSSTTLVKQLGFSRSHSTTFKHKSVFGAIEKTWSKAIRGASKVFMEKHYNRHRLLNRECT</sequence>
<evidence type="ECO:0000256" key="1">
    <source>
        <dbReference type="SAM" id="MobiDB-lite"/>
    </source>
</evidence>
<comment type="caution">
    <text evidence="2">The sequence shown here is derived from an EMBL/GenBank/DDBJ whole genome shotgun (WGS) entry which is preliminary data.</text>
</comment>
<evidence type="ECO:0000313" key="2">
    <source>
        <dbReference type="EMBL" id="KAK9725692.1"/>
    </source>
</evidence>
<dbReference type="Proteomes" id="UP001443914">
    <property type="component" value="Unassembled WGS sequence"/>
</dbReference>
<name>A0AAW1KWF4_SAPOF</name>
<dbReference type="PANTHER" id="PTHR36355:SF1">
    <property type="entry name" value="EXPRESSED PROTEIN"/>
    <property type="match status" value="1"/>
</dbReference>
<organism evidence="2 3">
    <name type="scientific">Saponaria officinalis</name>
    <name type="common">Common soapwort</name>
    <name type="synonym">Lychnis saponaria</name>
    <dbReference type="NCBI Taxonomy" id="3572"/>
    <lineage>
        <taxon>Eukaryota</taxon>
        <taxon>Viridiplantae</taxon>
        <taxon>Streptophyta</taxon>
        <taxon>Embryophyta</taxon>
        <taxon>Tracheophyta</taxon>
        <taxon>Spermatophyta</taxon>
        <taxon>Magnoliopsida</taxon>
        <taxon>eudicotyledons</taxon>
        <taxon>Gunneridae</taxon>
        <taxon>Pentapetalae</taxon>
        <taxon>Caryophyllales</taxon>
        <taxon>Caryophyllaceae</taxon>
        <taxon>Caryophylleae</taxon>
        <taxon>Saponaria</taxon>
    </lineage>
</organism>
<proteinExistence type="predicted"/>
<protein>
    <submittedName>
        <fullName evidence="2">Uncharacterized protein</fullName>
    </submittedName>
</protein>
<feature type="compositionally biased region" description="Basic residues" evidence="1">
    <location>
        <begin position="38"/>
        <end position="49"/>
    </location>
</feature>